<dbReference type="Pfam" id="PF07679">
    <property type="entry name" value="I-set"/>
    <property type="match status" value="1"/>
</dbReference>
<reference evidence="4 5" key="1">
    <citation type="submission" date="2023-09" db="EMBL/GenBank/DDBJ databases">
        <authorList>
            <person name="Wang M."/>
        </authorList>
    </citation>
    <scope>NUCLEOTIDE SEQUENCE [LARGE SCALE GENOMIC DNA]</scope>
    <source>
        <strain evidence="4">GT-2023</strain>
        <tissue evidence="4">Liver</tissue>
    </source>
</reference>
<dbReference type="InterPro" id="IPR050964">
    <property type="entry name" value="Striated_Muscle_Regulatory"/>
</dbReference>
<evidence type="ECO:0000256" key="1">
    <source>
        <dbReference type="ARBA" id="ARBA00022737"/>
    </source>
</evidence>
<dbReference type="Gene3D" id="2.60.40.10">
    <property type="entry name" value="Immunoglobulins"/>
    <property type="match status" value="1"/>
</dbReference>
<evidence type="ECO:0000313" key="4">
    <source>
        <dbReference type="EMBL" id="KAL1273071.1"/>
    </source>
</evidence>
<accession>A0ABR3N802</accession>
<dbReference type="InterPro" id="IPR013098">
    <property type="entry name" value="Ig_I-set"/>
</dbReference>
<feature type="region of interest" description="Disordered" evidence="2">
    <location>
        <begin position="1"/>
        <end position="26"/>
    </location>
</feature>
<dbReference type="SMART" id="SM00408">
    <property type="entry name" value="IGc2"/>
    <property type="match status" value="1"/>
</dbReference>
<organism evidence="4 5">
    <name type="scientific">Cirrhinus molitorella</name>
    <name type="common">mud carp</name>
    <dbReference type="NCBI Taxonomy" id="172907"/>
    <lineage>
        <taxon>Eukaryota</taxon>
        <taxon>Metazoa</taxon>
        <taxon>Chordata</taxon>
        <taxon>Craniata</taxon>
        <taxon>Vertebrata</taxon>
        <taxon>Euteleostomi</taxon>
        <taxon>Actinopterygii</taxon>
        <taxon>Neopterygii</taxon>
        <taxon>Teleostei</taxon>
        <taxon>Ostariophysi</taxon>
        <taxon>Cypriniformes</taxon>
        <taxon>Cyprinidae</taxon>
        <taxon>Labeoninae</taxon>
        <taxon>Labeonini</taxon>
        <taxon>Cirrhinus</taxon>
    </lineage>
</organism>
<dbReference type="PANTHER" id="PTHR13817:SF166">
    <property type="entry name" value="NEURONAL IGCAM-RELATED"/>
    <property type="match status" value="1"/>
</dbReference>
<dbReference type="PROSITE" id="PS50835">
    <property type="entry name" value="IG_LIKE"/>
    <property type="match status" value="1"/>
</dbReference>
<dbReference type="SUPFAM" id="SSF48726">
    <property type="entry name" value="Immunoglobulin"/>
    <property type="match status" value="1"/>
</dbReference>
<dbReference type="Proteomes" id="UP001558613">
    <property type="component" value="Unassembled WGS sequence"/>
</dbReference>
<sequence length="125" mass="13775">MKKAELLKRNSSSMTQETSTQQSSVEAPPVFLRKLKWAAVAAGCDVRLRVSVGGNPRPTLHWYHNDDPLINDHEDYDGLWIRDCKQDDGGLYTCVAVNHLGEATTSAVLAVLDLGEGKMHSVIRA</sequence>
<evidence type="ECO:0000256" key="2">
    <source>
        <dbReference type="SAM" id="MobiDB-lite"/>
    </source>
</evidence>
<dbReference type="InterPro" id="IPR013783">
    <property type="entry name" value="Ig-like_fold"/>
</dbReference>
<dbReference type="InterPro" id="IPR003599">
    <property type="entry name" value="Ig_sub"/>
</dbReference>
<feature type="compositionally biased region" description="Low complexity" evidence="2">
    <location>
        <begin position="11"/>
        <end position="24"/>
    </location>
</feature>
<dbReference type="PANTHER" id="PTHR13817">
    <property type="entry name" value="TITIN"/>
    <property type="match status" value="1"/>
</dbReference>
<dbReference type="InterPro" id="IPR036179">
    <property type="entry name" value="Ig-like_dom_sf"/>
</dbReference>
<dbReference type="InterPro" id="IPR007110">
    <property type="entry name" value="Ig-like_dom"/>
</dbReference>
<keyword evidence="5" id="KW-1185">Reference proteome</keyword>
<feature type="domain" description="Ig-like" evidence="3">
    <location>
        <begin position="28"/>
        <end position="110"/>
    </location>
</feature>
<keyword evidence="1" id="KW-0677">Repeat</keyword>
<dbReference type="SMART" id="SM00409">
    <property type="entry name" value="IG"/>
    <property type="match status" value="1"/>
</dbReference>
<name>A0ABR3N802_9TELE</name>
<dbReference type="InterPro" id="IPR003598">
    <property type="entry name" value="Ig_sub2"/>
</dbReference>
<evidence type="ECO:0000259" key="3">
    <source>
        <dbReference type="PROSITE" id="PS50835"/>
    </source>
</evidence>
<gene>
    <name evidence="4" type="ORF">QQF64_028933</name>
</gene>
<comment type="caution">
    <text evidence="4">The sequence shown here is derived from an EMBL/GenBank/DDBJ whole genome shotgun (WGS) entry which is preliminary data.</text>
</comment>
<evidence type="ECO:0000313" key="5">
    <source>
        <dbReference type="Proteomes" id="UP001558613"/>
    </source>
</evidence>
<dbReference type="EMBL" id="JAYMGO010000006">
    <property type="protein sequence ID" value="KAL1273071.1"/>
    <property type="molecule type" value="Genomic_DNA"/>
</dbReference>
<protein>
    <recommendedName>
        <fullName evidence="3">Ig-like domain-containing protein</fullName>
    </recommendedName>
</protein>
<proteinExistence type="predicted"/>